<dbReference type="EMBL" id="JARAOO010000004">
    <property type="protein sequence ID" value="KAJ7972065.1"/>
    <property type="molecule type" value="Genomic_DNA"/>
</dbReference>
<dbReference type="InterPro" id="IPR013087">
    <property type="entry name" value="Znf_C2H2_type"/>
</dbReference>
<evidence type="ECO:0000256" key="1">
    <source>
        <dbReference type="ARBA" id="ARBA00004123"/>
    </source>
</evidence>
<evidence type="ECO:0000256" key="2">
    <source>
        <dbReference type="ARBA" id="ARBA00022723"/>
    </source>
</evidence>
<feature type="compositionally biased region" description="Basic and acidic residues" evidence="7">
    <location>
        <begin position="10"/>
        <end position="21"/>
    </location>
</feature>
<feature type="region of interest" description="Disordered" evidence="7">
    <location>
        <begin position="1"/>
        <end position="100"/>
    </location>
</feature>
<keyword evidence="4" id="KW-0862">Zinc</keyword>
<dbReference type="SUPFAM" id="SSF57667">
    <property type="entry name" value="beta-beta-alpha zinc fingers"/>
    <property type="match status" value="1"/>
</dbReference>
<evidence type="ECO:0000313" key="9">
    <source>
        <dbReference type="EMBL" id="KAJ7972065.1"/>
    </source>
</evidence>
<feature type="compositionally biased region" description="Low complexity" evidence="7">
    <location>
        <begin position="23"/>
        <end position="36"/>
    </location>
</feature>
<dbReference type="PANTHER" id="PTHR47287">
    <property type="entry name" value="C2H2 AND C2HC ZINC FINGERS SUPERFAMILY PROTEIN"/>
    <property type="match status" value="1"/>
</dbReference>
<keyword evidence="5" id="KW-0539">Nucleus</keyword>
<dbReference type="Pfam" id="PF13912">
    <property type="entry name" value="zf-C2H2_6"/>
    <property type="match status" value="1"/>
</dbReference>
<name>A0AAD7PZJ4_QUISA</name>
<keyword evidence="3 6" id="KW-0863">Zinc-finger</keyword>
<organism evidence="9 10">
    <name type="scientific">Quillaja saponaria</name>
    <name type="common">Soap bark tree</name>
    <dbReference type="NCBI Taxonomy" id="32244"/>
    <lineage>
        <taxon>Eukaryota</taxon>
        <taxon>Viridiplantae</taxon>
        <taxon>Streptophyta</taxon>
        <taxon>Embryophyta</taxon>
        <taxon>Tracheophyta</taxon>
        <taxon>Spermatophyta</taxon>
        <taxon>Magnoliopsida</taxon>
        <taxon>eudicotyledons</taxon>
        <taxon>Gunneridae</taxon>
        <taxon>Pentapetalae</taxon>
        <taxon>rosids</taxon>
        <taxon>fabids</taxon>
        <taxon>Fabales</taxon>
        <taxon>Quillajaceae</taxon>
        <taxon>Quillaja</taxon>
    </lineage>
</organism>
<comment type="caution">
    <text evidence="9">The sequence shown here is derived from an EMBL/GenBank/DDBJ whole genome shotgun (WGS) entry which is preliminary data.</text>
</comment>
<keyword evidence="10" id="KW-1185">Reference proteome</keyword>
<dbReference type="PANTHER" id="PTHR47287:SF10">
    <property type="entry name" value="ZINC FINGER PROTEIN"/>
    <property type="match status" value="1"/>
</dbReference>
<evidence type="ECO:0000313" key="10">
    <source>
        <dbReference type="Proteomes" id="UP001163823"/>
    </source>
</evidence>
<evidence type="ECO:0000256" key="5">
    <source>
        <dbReference type="ARBA" id="ARBA00023242"/>
    </source>
</evidence>
<comment type="subcellular location">
    <subcellularLocation>
        <location evidence="1">Nucleus</location>
    </subcellularLocation>
</comment>
<evidence type="ECO:0000256" key="7">
    <source>
        <dbReference type="SAM" id="MobiDB-lite"/>
    </source>
</evidence>
<protein>
    <submittedName>
        <fullName evidence="9">Zinc finger protein</fullName>
    </submittedName>
</protein>
<evidence type="ECO:0000256" key="6">
    <source>
        <dbReference type="PROSITE-ProRule" id="PRU00042"/>
    </source>
</evidence>
<dbReference type="PROSITE" id="PS00028">
    <property type="entry name" value="ZINC_FINGER_C2H2_1"/>
    <property type="match status" value="1"/>
</dbReference>
<dbReference type="Gene3D" id="3.30.160.60">
    <property type="entry name" value="Classic Zinc Finger"/>
    <property type="match status" value="1"/>
</dbReference>
<proteinExistence type="predicted"/>
<dbReference type="PROSITE" id="PS50157">
    <property type="entry name" value="ZINC_FINGER_C2H2_2"/>
    <property type="match status" value="1"/>
</dbReference>
<dbReference type="Proteomes" id="UP001163823">
    <property type="component" value="Chromosome 4"/>
</dbReference>
<dbReference type="GO" id="GO:0005634">
    <property type="term" value="C:nucleus"/>
    <property type="evidence" value="ECO:0007669"/>
    <property type="project" value="UniProtKB-SubCell"/>
</dbReference>
<dbReference type="GO" id="GO:0009788">
    <property type="term" value="P:negative regulation of abscisic acid-activated signaling pathway"/>
    <property type="evidence" value="ECO:0007669"/>
    <property type="project" value="InterPro"/>
</dbReference>
<accession>A0AAD7PZJ4</accession>
<evidence type="ECO:0000256" key="4">
    <source>
        <dbReference type="ARBA" id="ARBA00022833"/>
    </source>
</evidence>
<dbReference type="InterPro" id="IPR036236">
    <property type="entry name" value="Znf_C2H2_sf"/>
</dbReference>
<dbReference type="InterPro" id="IPR044246">
    <property type="entry name" value="ZFP3-like"/>
</dbReference>
<gene>
    <name evidence="9" type="ORF">O6P43_010007</name>
</gene>
<evidence type="ECO:0000256" key="3">
    <source>
        <dbReference type="ARBA" id="ARBA00022771"/>
    </source>
</evidence>
<keyword evidence="2" id="KW-0479">Metal-binding</keyword>
<reference evidence="9" key="1">
    <citation type="journal article" date="2023" name="Science">
        <title>Elucidation of the pathway for biosynthesis of saponin adjuvants from the soapbark tree.</title>
        <authorList>
            <person name="Reed J."/>
            <person name="Orme A."/>
            <person name="El-Demerdash A."/>
            <person name="Owen C."/>
            <person name="Martin L.B.B."/>
            <person name="Misra R.C."/>
            <person name="Kikuchi S."/>
            <person name="Rejzek M."/>
            <person name="Martin A.C."/>
            <person name="Harkess A."/>
            <person name="Leebens-Mack J."/>
            <person name="Louveau T."/>
            <person name="Stephenson M.J."/>
            <person name="Osbourn A."/>
        </authorList>
    </citation>
    <scope>NUCLEOTIDE SEQUENCE</scope>
    <source>
        <strain evidence="9">S10</strain>
    </source>
</reference>
<dbReference type="KEGG" id="qsa:O6P43_010007"/>
<dbReference type="GO" id="GO:0008270">
    <property type="term" value="F:zinc ion binding"/>
    <property type="evidence" value="ECO:0007669"/>
    <property type="project" value="UniProtKB-KW"/>
</dbReference>
<sequence>MSDRISVGGVEDRKLKRKLQEESPSLKPQPQSQSQPNQNHESDHLHLHLHALIRPPHATSVSPPPSKRCEFSSSTEEGEIREHDDDDVPNGVNNDHDEDPVVEERQDYSCTFCSQRFPTSQALGGHQNAHRRERKILKMKKEALKMDAMYPYSSPMLGTTLCFHCRNCHLHSNLMHQMTTSTLSNLPRPGGSELGNYSGHGGLTTLAKLGNYGGLTTLANNSSHGGLTTLGNNPTHGFLNQLTNPTLGLNPLNNYNSYDNWGASDRLNNYNSYYNNWFASHASATAAGGLLQRRDQDMTGLMNHRDHMFGFGGAGAGVFGASNFSSPPATAAERTSFATGLGYFRPWNRQQPISDGLDLTLSLK</sequence>
<evidence type="ECO:0000259" key="8">
    <source>
        <dbReference type="PROSITE" id="PS50157"/>
    </source>
</evidence>
<feature type="domain" description="C2H2-type" evidence="8">
    <location>
        <begin position="108"/>
        <end position="135"/>
    </location>
</feature>
<dbReference type="AlphaFoldDB" id="A0AAD7PZJ4"/>